<evidence type="ECO:0000313" key="2">
    <source>
        <dbReference type="Proteomes" id="UP000788262"/>
    </source>
</evidence>
<proteinExistence type="predicted"/>
<evidence type="ECO:0000313" key="1">
    <source>
        <dbReference type="EMBL" id="MBN0045861.1"/>
    </source>
</evidence>
<comment type="caution">
    <text evidence="1">The sequence shown here is derived from an EMBL/GenBank/DDBJ whole genome shotgun (WGS) entry which is preliminary data.</text>
</comment>
<dbReference type="Proteomes" id="UP000788262">
    <property type="component" value="Unassembled WGS sequence"/>
</dbReference>
<keyword evidence="2" id="KW-1185">Reference proteome</keyword>
<dbReference type="RefSeq" id="WP_205384022.1">
    <property type="nucleotide sequence ID" value="NZ_JAFFZS010000012.1"/>
</dbReference>
<protein>
    <submittedName>
        <fullName evidence="1">Uncharacterized protein</fullName>
    </submittedName>
</protein>
<organism evidence="1 2">
    <name type="scientific">Streptomyces actuosus</name>
    <dbReference type="NCBI Taxonomy" id="1885"/>
    <lineage>
        <taxon>Bacteria</taxon>
        <taxon>Bacillati</taxon>
        <taxon>Actinomycetota</taxon>
        <taxon>Actinomycetes</taxon>
        <taxon>Kitasatosporales</taxon>
        <taxon>Streptomycetaceae</taxon>
        <taxon>Streptomyces</taxon>
    </lineage>
</organism>
<dbReference type="EMBL" id="JAFFZS010000012">
    <property type="protein sequence ID" value="MBN0045861.1"/>
    <property type="molecule type" value="Genomic_DNA"/>
</dbReference>
<reference evidence="1 2" key="1">
    <citation type="submission" date="2021-02" db="EMBL/GenBank/DDBJ databases">
        <title>Whole genome sequencing of Streptomyces actuosus VRA1.</title>
        <authorList>
            <person name="Sen G."/>
            <person name="Sen A."/>
        </authorList>
    </citation>
    <scope>NUCLEOTIDE SEQUENCE [LARGE SCALE GENOMIC DNA]</scope>
    <source>
        <strain evidence="1 2">VRA1</strain>
    </source>
</reference>
<gene>
    <name evidence="1" type="ORF">JS756_17470</name>
</gene>
<name>A0ABS2VRZ5_STRAS</name>
<sequence>MRIETQLARHHAAELRTRADAHRLATGLRTPLNLRARVGRTLISAGMRLTAPVPAHAV</sequence>
<accession>A0ABS2VRZ5</accession>